<feature type="domain" description="HTH arsR-type" evidence="1">
    <location>
        <begin position="4"/>
        <end position="92"/>
    </location>
</feature>
<accession>A0A9D2NF34</accession>
<name>A0A9D2NF34_9FIRM</name>
<dbReference type="GO" id="GO:0003700">
    <property type="term" value="F:DNA-binding transcription factor activity"/>
    <property type="evidence" value="ECO:0007669"/>
    <property type="project" value="InterPro"/>
</dbReference>
<dbReference type="InterPro" id="IPR001845">
    <property type="entry name" value="HTH_ArsR_DNA-bd_dom"/>
</dbReference>
<organism evidence="2 3">
    <name type="scientific">Candidatus Eisenbergiella merdavium</name>
    <dbReference type="NCBI Taxonomy" id="2838551"/>
    <lineage>
        <taxon>Bacteria</taxon>
        <taxon>Bacillati</taxon>
        <taxon>Bacillota</taxon>
        <taxon>Clostridia</taxon>
        <taxon>Lachnospirales</taxon>
        <taxon>Lachnospiraceae</taxon>
        <taxon>Eisenbergiella</taxon>
    </lineage>
</organism>
<gene>
    <name evidence="2" type="ORF">H9761_09815</name>
</gene>
<proteinExistence type="predicted"/>
<reference evidence="2" key="2">
    <citation type="submission" date="2021-04" db="EMBL/GenBank/DDBJ databases">
        <authorList>
            <person name="Gilroy R."/>
        </authorList>
    </citation>
    <scope>NUCLEOTIDE SEQUENCE</scope>
    <source>
        <strain evidence="2">USAMLcec2-132</strain>
    </source>
</reference>
<protein>
    <submittedName>
        <fullName evidence="2">Helix-turn-helix domain-containing protein</fullName>
    </submittedName>
</protein>
<evidence type="ECO:0000313" key="3">
    <source>
        <dbReference type="Proteomes" id="UP000823891"/>
    </source>
</evidence>
<dbReference type="SMART" id="SM00418">
    <property type="entry name" value="HTH_ARSR"/>
    <property type="match status" value="1"/>
</dbReference>
<dbReference type="Proteomes" id="UP000823891">
    <property type="component" value="Unassembled WGS sequence"/>
</dbReference>
<dbReference type="AlphaFoldDB" id="A0A9D2NF34"/>
<sequence>MIDKIMDCIANPVKCKLLIEIYSHGQATAKYLSDKFDDIPQATLYRNLKKMLSDGLLKVIEETQVRGTVEKTYALAFDLNSDFETILAENSGTLYMQLFMQYFWGFAKQFQEYCQSPNINIKEDMSGFSLSHIYLSDEELDTLMNNISSIISTVKNNKPNDKRKMRTIGIILSPPDNVQ</sequence>
<reference evidence="2" key="1">
    <citation type="journal article" date="2021" name="PeerJ">
        <title>Extensive microbial diversity within the chicken gut microbiome revealed by metagenomics and culture.</title>
        <authorList>
            <person name="Gilroy R."/>
            <person name="Ravi A."/>
            <person name="Getino M."/>
            <person name="Pursley I."/>
            <person name="Horton D.L."/>
            <person name="Alikhan N.F."/>
            <person name="Baker D."/>
            <person name="Gharbi K."/>
            <person name="Hall N."/>
            <person name="Watson M."/>
            <person name="Adriaenssens E.M."/>
            <person name="Foster-Nyarko E."/>
            <person name="Jarju S."/>
            <person name="Secka A."/>
            <person name="Antonio M."/>
            <person name="Oren A."/>
            <person name="Chaudhuri R.R."/>
            <person name="La Ragione R."/>
            <person name="Hildebrand F."/>
            <person name="Pallen M.J."/>
        </authorList>
    </citation>
    <scope>NUCLEOTIDE SEQUENCE</scope>
    <source>
        <strain evidence="2">USAMLcec2-132</strain>
    </source>
</reference>
<comment type="caution">
    <text evidence="2">The sequence shown here is derived from an EMBL/GenBank/DDBJ whole genome shotgun (WGS) entry which is preliminary data.</text>
</comment>
<dbReference type="EMBL" id="DWWS01000035">
    <property type="protein sequence ID" value="HJC23988.1"/>
    <property type="molecule type" value="Genomic_DNA"/>
</dbReference>
<evidence type="ECO:0000313" key="2">
    <source>
        <dbReference type="EMBL" id="HJC23988.1"/>
    </source>
</evidence>
<evidence type="ECO:0000259" key="1">
    <source>
        <dbReference type="SMART" id="SM00418"/>
    </source>
</evidence>